<feature type="region of interest" description="Disordered" evidence="2">
    <location>
        <begin position="973"/>
        <end position="1007"/>
    </location>
</feature>
<proteinExistence type="predicted"/>
<feature type="region of interest" description="Disordered" evidence="2">
    <location>
        <begin position="2007"/>
        <end position="2128"/>
    </location>
</feature>
<feature type="region of interest" description="Disordered" evidence="2">
    <location>
        <begin position="1411"/>
        <end position="1449"/>
    </location>
</feature>
<dbReference type="SMART" id="SM00800">
    <property type="entry name" value="uDENN"/>
    <property type="match status" value="1"/>
</dbReference>
<feature type="region of interest" description="Disordered" evidence="2">
    <location>
        <begin position="1591"/>
        <end position="1623"/>
    </location>
</feature>
<evidence type="ECO:0000259" key="3">
    <source>
        <dbReference type="PROSITE" id="PS50211"/>
    </source>
</evidence>
<dbReference type="PROSITE" id="PS51498">
    <property type="entry name" value="MABP"/>
    <property type="match status" value="1"/>
</dbReference>
<dbReference type="GO" id="GO:0031410">
    <property type="term" value="C:cytoplasmic vesicle"/>
    <property type="evidence" value="ECO:0007669"/>
    <property type="project" value="TreeGrafter"/>
</dbReference>
<dbReference type="InterPro" id="IPR051696">
    <property type="entry name" value="DENN_Domain_GEFs"/>
</dbReference>
<evidence type="ECO:0000256" key="2">
    <source>
        <dbReference type="SAM" id="MobiDB-lite"/>
    </source>
</evidence>
<dbReference type="InterPro" id="IPR023341">
    <property type="entry name" value="MABP"/>
</dbReference>
<dbReference type="SMART" id="SM00801">
    <property type="entry name" value="dDENN"/>
    <property type="match status" value="1"/>
</dbReference>
<accession>A0AAU9TKI4</accession>
<dbReference type="InterPro" id="IPR037516">
    <property type="entry name" value="Tripartite_DENN"/>
</dbReference>
<feature type="region of interest" description="Disordered" evidence="2">
    <location>
        <begin position="1235"/>
        <end position="1273"/>
    </location>
</feature>
<feature type="compositionally biased region" description="Polar residues" evidence="2">
    <location>
        <begin position="519"/>
        <end position="540"/>
    </location>
</feature>
<dbReference type="InterPro" id="IPR005113">
    <property type="entry name" value="uDENN_dom"/>
</dbReference>
<feature type="region of interest" description="Disordered" evidence="2">
    <location>
        <begin position="880"/>
        <end position="901"/>
    </location>
</feature>
<dbReference type="Proteomes" id="UP001153954">
    <property type="component" value="Unassembled WGS sequence"/>
</dbReference>
<feature type="region of interest" description="Disordered" evidence="2">
    <location>
        <begin position="1499"/>
        <end position="1537"/>
    </location>
</feature>
<feature type="compositionally biased region" description="Basic residues" evidence="2">
    <location>
        <begin position="1152"/>
        <end position="1161"/>
    </location>
</feature>
<comment type="caution">
    <text evidence="5">The sequence shown here is derived from an EMBL/GenBank/DDBJ whole genome shotgun (WGS) entry which is preliminary data.</text>
</comment>
<dbReference type="InterPro" id="IPR005112">
    <property type="entry name" value="dDENN_dom"/>
</dbReference>
<dbReference type="SMART" id="SM00799">
    <property type="entry name" value="DENN"/>
    <property type="match status" value="1"/>
</dbReference>
<dbReference type="Gene3D" id="1.25.40.10">
    <property type="entry name" value="Tetratricopeptide repeat domain"/>
    <property type="match status" value="1"/>
</dbReference>
<reference evidence="5" key="1">
    <citation type="submission" date="2022-03" db="EMBL/GenBank/DDBJ databases">
        <authorList>
            <person name="Tunstrom K."/>
        </authorList>
    </citation>
    <scope>NUCLEOTIDE SEQUENCE</scope>
</reference>
<evidence type="ECO:0000259" key="4">
    <source>
        <dbReference type="PROSITE" id="PS51498"/>
    </source>
</evidence>
<protein>
    <recommendedName>
        <fullName evidence="7">C-myc promoter-binding protein</fullName>
    </recommendedName>
</protein>
<evidence type="ECO:0000256" key="1">
    <source>
        <dbReference type="ARBA" id="ARBA00022658"/>
    </source>
</evidence>
<feature type="region of interest" description="Disordered" evidence="2">
    <location>
        <begin position="1938"/>
        <end position="1963"/>
    </location>
</feature>
<name>A0AAU9TKI4_EUPED</name>
<feature type="region of interest" description="Disordered" evidence="2">
    <location>
        <begin position="519"/>
        <end position="543"/>
    </location>
</feature>
<feature type="compositionally biased region" description="Basic and acidic residues" evidence="2">
    <location>
        <begin position="1514"/>
        <end position="1528"/>
    </location>
</feature>
<dbReference type="InterPro" id="IPR011990">
    <property type="entry name" value="TPR-like_helical_dom_sf"/>
</dbReference>
<evidence type="ECO:0000313" key="5">
    <source>
        <dbReference type="EMBL" id="CAH2087463.1"/>
    </source>
</evidence>
<feature type="compositionally biased region" description="Basic and acidic residues" evidence="2">
    <location>
        <begin position="1074"/>
        <end position="1088"/>
    </location>
</feature>
<feature type="domain" description="UDENN" evidence="3">
    <location>
        <begin position="184"/>
        <end position="637"/>
    </location>
</feature>
<feature type="compositionally biased region" description="Basic residues" evidence="2">
    <location>
        <begin position="1064"/>
        <end position="1073"/>
    </location>
</feature>
<feature type="domain" description="MABP" evidence="4">
    <location>
        <begin position="36"/>
        <end position="192"/>
    </location>
</feature>
<sequence length="2587" mass="286300">MDERRVADYFVVAGLPEQPELLDDSDSGHLKGYSTKAPITDIGVIFPGLGETVPNGYEMLELTPTGLPADLNHGSMRSPECFLCIRRGRDRPPLVDIGVMYDGRERLMADAEMVLVSVGGRLANVNNSTAKTFITYRRAHPTAPCNALVVVDVCVIVANRGETPPHAFCMIAKNLNKGLMGSDVFLCYKKSMNRPPLIAYKPEVLFRYPTVDRRSLVFPTSVPLFCLPMGATLELWPNNAAQPKPVFSTFVLTVADATDKVYGSAVTFYESYEHSRLTESQAEQLGWRVGASHATHALHANKCICLLSRWPFSDTFERWLLYILELSWSKEPINIPIERYITHLLEEVPFPEPTILLQLSPTNQQDRVIVTRRDDQPLVRSGAGFKQLLLNLGPDNCLLILALAITEQKILIHSLRPDTLTAVSEAVSSLLFPFKWQCPYIPLCPLGLAEVLHAPLPYLIGVDSRFFDLYEPPPDVTCVDLDTNNITICESQRHISLKILPKRQARALRQTLDQLFTNIRPSSPIHSSSNNKNNGEATTSLDRDFQKRKKEQALELKIQEAFLRFMAVTLQGYRSYLIPITKAPTVGTTDPHALFHMDAFLRSRDKTHQRFYALIMRTQMFTRFIEERSFVCDADQGLTFFDECIERVAGDEPLLGLDAHNASERTVFVLPPDPPDPEGQYTYSKLVLDERLATRGREARSLRAAPPAALASAESLADASPMARRTKNEIVAAQRLARKASLSPEAWAKCLLGACYSLYFLALPCRLILSRGKEYATLRSAYELLERATKLRVPCDEVCYRVMMQLCGIHSLPVLAVQLLFLMKRAGLQPNALTYGYYNRCVLEAEWPQDTPSGSQLLWNKLRVAVLGAARFRRAGAQRAARAAGERPAGHGSGTLPRVRTVGGEGADLSALALAEPTRSRSSLDSAGESGAAGALAFEALVRRGNIVRANTAHPRHHQLSAHAGILISGTTRTARAQRSRLSARDSREARQHSAREHRAPATPPAVRARRDTHLRYHAHCTCTALEALVRRGNIVRANTAHPRHHQLSAHAGILISGTTRTARAQRSRRSARGAREARQHSAREHRAPATPPAVRARRDTHLRYHAHCTCTALEALVRRGNIVRANTAHPRHHQLSAHAGILISGTTRTARAQRSRRSARGAREARQHSAREHRAPATPPAVRAHRDTHLRYHAHCTCTALEALVRRGNIVRANTAHPRHHQLSAHAGILISGTTRTARAQRSRRSARGAREARQHSAREHRAPATPPAVRARRDTHLRYHAHCTCTALEALVRRGNIVRANTAHPRHHQLSAHAGILISGTTRTARAQRSRRSARGAREARQHSAREHRAPATPPAVRARRDTHLRYHAHCTCTALEALVRRGNIVRANTAHPRHHQLSAHAGILISGTTRTARAQRSRRSARGAREARQHSAREHRAPATPPAVRARRDTHLRYHAHCTCTALEALVRRGNIVRANTAHPRHHQLSAHAGILISGTTRTARAQRSRRSARGAREARQHSAREHRAPATPPAVRARRDTHLRYHAHCTCTALEALVRRGNIVRANTAHPRHHQLSAHAGILISGTTRTARAQRSRHSARGAREARQHSAREHRAPATPPAVRARRDTHLRYHAHCTCTALEALVRRGNIVRANTAHPRHHQLSAHAEILISGTTRTARAQRSRRSARGAREARQHSAREHRAPATPPAVRARRDTHLRYHAHCTCTALEALVRRGNIVRANTAHPRHHQLSAHAGILISGTTRTARAQRSRRSARGAREARQHSAREHRAPATPPAVRARRDTHLRYHAHCTCTALEALVRRGNIVRANTAHPRHHQLSAHAGILISGTTRTARAQRSRRSARGAREARQHSAREHRAPATPPAVRARRDTHLRYHAHCTCTALEALVRRGNIVRANTAHPRHYQLSAHAGILISGVPSDPDLSRTTRPRSNSLGNEETEQISIAEKRQTIHVSPESPSDLRILTRSESFAGDAQIIQNLQRLSFSSGTPNSKPRCSRTLSFPEEPEKEAAATDSTERIKLSPLKVSPRTPVLADDPLGAMGAPGAQDAAGAPEPAPPPAPAPPPPRRDLSVSPKLFHRRGSYQDEPADDEPLGKLHRSETAPATVSSGLASFSNTLKISFGRFSPARLSLRKENMKIGKAMIENYLSPTSIAGKKSNELLQSGLSSLKSAATSMAKKFDEMKEVISANSTPVKGAIGNATSALTSFITDDDLADGSSELNPDEWSTTGVRRASSDAELACSTERGSLATLLAHLPDNLYPAAEGARGARAAVEVRVTSCSQCHQCLALLYDEDIMAGWAADDSNLNTRCTACGRHTVPLLSVQIIRIGQTQAETLSVPYLNPLVLRKEFESILGREGDACLAEPEFVESHPIVYWNLVWFLERANIENHLPDLLDPDYSTKYQSSDPLPDVDKPTGVRVVCAWEGARAEGEAPALHRAWRDRLQPRSRTLRALLLTDHDCSQQHSVVAAVLDGLLSNDLSDALRKLAAWRESTCGNKRYYSFYRDILFLAMAALGEQNIDLLALQSEYSRALELLPEARPQDLPPSPSALCCRHYFRRLRLAAD</sequence>
<feature type="region of interest" description="Disordered" evidence="2">
    <location>
        <begin position="1763"/>
        <end position="1800"/>
    </location>
</feature>
<feature type="compositionally biased region" description="Basic and acidic residues" evidence="2">
    <location>
        <begin position="983"/>
        <end position="1000"/>
    </location>
</feature>
<organism evidence="5 6">
    <name type="scientific">Euphydryas editha</name>
    <name type="common">Edith's checkerspot</name>
    <dbReference type="NCBI Taxonomy" id="104508"/>
    <lineage>
        <taxon>Eukaryota</taxon>
        <taxon>Metazoa</taxon>
        <taxon>Ecdysozoa</taxon>
        <taxon>Arthropoda</taxon>
        <taxon>Hexapoda</taxon>
        <taxon>Insecta</taxon>
        <taxon>Pterygota</taxon>
        <taxon>Neoptera</taxon>
        <taxon>Endopterygota</taxon>
        <taxon>Lepidoptera</taxon>
        <taxon>Glossata</taxon>
        <taxon>Ditrysia</taxon>
        <taxon>Papilionoidea</taxon>
        <taxon>Nymphalidae</taxon>
        <taxon>Nymphalinae</taxon>
        <taxon>Euphydryas</taxon>
    </lineage>
</organism>
<dbReference type="GO" id="GO:0005085">
    <property type="term" value="F:guanyl-nucleotide exchange factor activity"/>
    <property type="evidence" value="ECO:0007669"/>
    <property type="project" value="UniProtKB-KW"/>
</dbReference>
<feature type="region of interest" description="Disordered" evidence="2">
    <location>
        <begin position="1152"/>
        <end position="1184"/>
    </location>
</feature>
<dbReference type="PANTHER" id="PTHR12296">
    <property type="entry name" value="DENN DOMAIN-CONTAINING PROTEIN 4"/>
    <property type="match status" value="1"/>
</dbReference>
<dbReference type="PANTHER" id="PTHR12296:SF30">
    <property type="entry name" value="DENN DOMAIN-CONTAINING PROTEIN CRAG"/>
    <property type="match status" value="1"/>
</dbReference>
<keyword evidence="1" id="KW-0344">Guanine-nucleotide releasing factor</keyword>
<dbReference type="InterPro" id="IPR043153">
    <property type="entry name" value="DENN_C"/>
</dbReference>
<feature type="compositionally biased region" description="Basic residues" evidence="2">
    <location>
        <begin position="1592"/>
        <end position="1601"/>
    </location>
</feature>
<dbReference type="Pfam" id="PF02141">
    <property type="entry name" value="DENN"/>
    <property type="match status" value="1"/>
</dbReference>
<dbReference type="EMBL" id="CAKOGL010000006">
    <property type="protein sequence ID" value="CAH2087463.1"/>
    <property type="molecule type" value="Genomic_DNA"/>
</dbReference>
<evidence type="ECO:0000313" key="6">
    <source>
        <dbReference type="Proteomes" id="UP001153954"/>
    </source>
</evidence>
<feature type="region of interest" description="Disordered" evidence="2">
    <location>
        <begin position="1323"/>
        <end position="1361"/>
    </location>
</feature>
<feature type="compositionally biased region" description="Basic and acidic residues" evidence="2">
    <location>
        <begin position="1690"/>
        <end position="1704"/>
    </location>
</feature>
<dbReference type="InterPro" id="IPR001194">
    <property type="entry name" value="cDENN_dom"/>
</dbReference>
<feature type="compositionally biased region" description="Basic and acidic residues" evidence="2">
    <location>
        <begin position="1426"/>
        <end position="1440"/>
    </location>
</feature>
<feature type="compositionally biased region" description="Basic and acidic residues" evidence="2">
    <location>
        <begin position="1250"/>
        <end position="1264"/>
    </location>
</feature>
<dbReference type="Pfam" id="PF03456">
    <property type="entry name" value="uDENN"/>
    <property type="match status" value="1"/>
</dbReference>
<dbReference type="GO" id="GO:0032483">
    <property type="term" value="P:regulation of Rab protein signal transduction"/>
    <property type="evidence" value="ECO:0007669"/>
    <property type="project" value="TreeGrafter"/>
</dbReference>
<feature type="compositionally biased region" description="Basic and acidic residues" evidence="2">
    <location>
        <begin position="1778"/>
        <end position="1792"/>
    </location>
</feature>
<evidence type="ECO:0008006" key="7">
    <source>
        <dbReference type="Google" id="ProtNLM"/>
    </source>
</evidence>
<feature type="region of interest" description="Disordered" evidence="2">
    <location>
        <begin position="1058"/>
        <end position="1097"/>
    </location>
</feature>
<feature type="compositionally biased region" description="Basic and acidic residues" evidence="2">
    <location>
        <begin position="1866"/>
        <end position="1880"/>
    </location>
</feature>
<feature type="compositionally biased region" description="Basic and acidic residues" evidence="2">
    <location>
        <begin position="1602"/>
        <end position="1616"/>
    </location>
</feature>
<feature type="compositionally biased region" description="Basic and acidic residues" evidence="2">
    <location>
        <begin position="2030"/>
        <end position="2042"/>
    </location>
</feature>
<dbReference type="Gene3D" id="3.40.50.11500">
    <property type="match status" value="1"/>
</dbReference>
<feature type="compositionally biased region" description="Basic residues" evidence="2">
    <location>
        <begin position="1416"/>
        <end position="1425"/>
    </location>
</feature>
<feature type="compositionally biased region" description="Pro residues" evidence="2">
    <location>
        <begin position="2076"/>
        <end position="2087"/>
    </location>
</feature>
<dbReference type="Pfam" id="PF03455">
    <property type="entry name" value="dDENN"/>
    <property type="match status" value="1"/>
</dbReference>
<feature type="compositionally biased region" description="Basic residues" evidence="2">
    <location>
        <begin position="1504"/>
        <end position="1513"/>
    </location>
</feature>
<feature type="compositionally biased region" description="Basic residues" evidence="2">
    <location>
        <begin position="1768"/>
        <end position="1777"/>
    </location>
</feature>
<feature type="region of interest" description="Disordered" evidence="2">
    <location>
        <begin position="1676"/>
        <end position="1711"/>
    </location>
</feature>
<feature type="compositionally biased region" description="Basic residues" evidence="2">
    <location>
        <begin position="1680"/>
        <end position="1689"/>
    </location>
</feature>
<feature type="compositionally biased region" description="Basic residues" evidence="2">
    <location>
        <begin position="1328"/>
        <end position="1337"/>
    </location>
</feature>
<feature type="compositionally biased region" description="Low complexity" evidence="2">
    <location>
        <begin position="2061"/>
        <end position="2075"/>
    </location>
</feature>
<feature type="compositionally biased region" description="Polar residues" evidence="2">
    <location>
        <begin position="1946"/>
        <end position="1958"/>
    </location>
</feature>
<feature type="compositionally biased region" description="Basic and acidic residues" evidence="2">
    <location>
        <begin position="1338"/>
        <end position="1352"/>
    </location>
</feature>
<feature type="compositionally biased region" description="Basic residues" evidence="2">
    <location>
        <begin position="1240"/>
        <end position="1249"/>
    </location>
</feature>
<feature type="compositionally biased region" description="Basic and acidic residues" evidence="2">
    <location>
        <begin position="1162"/>
        <end position="1176"/>
    </location>
</feature>
<dbReference type="Gene3D" id="2.100.10.50">
    <property type="match status" value="1"/>
</dbReference>
<feature type="compositionally biased region" description="Basic residues" evidence="2">
    <location>
        <begin position="1856"/>
        <end position="1865"/>
    </location>
</feature>
<keyword evidence="6" id="KW-1185">Reference proteome</keyword>
<feature type="compositionally biased region" description="Polar residues" evidence="2">
    <location>
        <begin position="2007"/>
        <end position="2022"/>
    </location>
</feature>
<gene>
    <name evidence="5" type="ORF">EEDITHA_LOCUS3719</name>
</gene>
<feature type="region of interest" description="Disordered" evidence="2">
    <location>
        <begin position="1851"/>
        <end position="1887"/>
    </location>
</feature>
<dbReference type="PROSITE" id="PS50211">
    <property type="entry name" value="DENN"/>
    <property type="match status" value="1"/>
</dbReference>